<protein>
    <recommendedName>
        <fullName evidence="6">STAS domain-containing protein</fullName>
    </recommendedName>
</protein>
<keyword evidence="2 5" id="KW-0812">Transmembrane</keyword>
<dbReference type="PROSITE" id="PS50801">
    <property type="entry name" value="STAS"/>
    <property type="match status" value="1"/>
</dbReference>
<dbReference type="GO" id="GO:0016020">
    <property type="term" value="C:membrane"/>
    <property type="evidence" value="ECO:0007669"/>
    <property type="project" value="UniProtKB-SubCell"/>
</dbReference>
<comment type="subcellular location">
    <subcellularLocation>
        <location evidence="1">Membrane</location>
        <topology evidence="1">Multi-pass membrane protein</topology>
    </subcellularLocation>
</comment>
<dbReference type="SUPFAM" id="SSF52091">
    <property type="entry name" value="SpoIIaa-like"/>
    <property type="match status" value="1"/>
</dbReference>
<dbReference type="NCBIfam" id="TIGR00815">
    <property type="entry name" value="sulP"/>
    <property type="match status" value="1"/>
</dbReference>
<evidence type="ECO:0000256" key="2">
    <source>
        <dbReference type="ARBA" id="ARBA00022692"/>
    </source>
</evidence>
<evidence type="ECO:0000259" key="6">
    <source>
        <dbReference type="PROSITE" id="PS50801"/>
    </source>
</evidence>
<evidence type="ECO:0000256" key="3">
    <source>
        <dbReference type="ARBA" id="ARBA00022989"/>
    </source>
</evidence>
<dbReference type="Proteomes" id="UP000410492">
    <property type="component" value="Unassembled WGS sequence"/>
</dbReference>
<dbReference type="Pfam" id="PF00916">
    <property type="entry name" value="Sulfate_transp"/>
    <property type="match status" value="1"/>
</dbReference>
<feature type="transmembrane region" description="Helical" evidence="5">
    <location>
        <begin position="229"/>
        <end position="258"/>
    </location>
</feature>
<dbReference type="EMBL" id="CAACVG010005353">
    <property type="protein sequence ID" value="VEN39217.1"/>
    <property type="molecule type" value="Genomic_DNA"/>
</dbReference>
<dbReference type="InterPro" id="IPR001902">
    <property type="entry name" value="SLC26A/SulP_fam"/>
</dbReference>
<feature type="transmembrane region" description="Helical" evidence="5">
    <location>
        <begin position="92"/>
        <end position="115"/>
    </location>
</feature>
<dbReference type="InterPro" id="IPR011547">
    <property type="entry name" value="SLC26A/SulP_dom"/>
</dbReference>
<dbReference type="InterPro" id="IPR036513">
    <property type="entry name" value="STAS_dom_sf"/>
</dbReference>
<evidence type="ECO:0000256" key="4">
    <source>
        <dbReference type="ARBA" id="ARBA00023136"/>
    </source>
</evidence>
<keyword evidence="4 5" id="KW-0472">Membrane</keyword>
<name>A0A653BW96_CALMS</name>
<dbReference type="InterPro" id="IPR002645">
    <property type="entry name" value="STAS_dom"/>
</dbReference>
<dbReference type="CDD" id="cd07042">
    <property type="entry name" value="STAS_SulP_like_sulfate_transporter"/>
    <property type="match status" value="1"/>
</dbReference>
<feature type="transmembrane region" description="Helical" evidence="5">
    <location>
        <begin position="278"/>
        <end position="297"/>
    </location>
</feature>
<proteinExistence type="predicted"/>
<dbReference type="GO" id="GO:0055085">
    <property type="term" value="P:transmembrane transport"/>
    <property type="evidence" value="ECO:0007669"/>
    <property type="project" value="InterPro"/>
</dbReference>
<reference evidence="7 8" key="1">
    <citation type="submission" date="2019-01" db="EMBL/GenBank/DDBJ databases">
        <authorList>
            <person name="Sayadi A."/>
        </authorList>
    </citation>
    <scope>NUCLEOTIDE SEQUENCE [LARGE SCALE GENOMIC DNA]</scope>
</reference>
<dbReference type="PANTHER" id="PTHR11814">
    <property type="entry name" value="SULFATE TRANSPORTER"/>
    <property type="match status" value="1"/>
</dbReference>
<evidence type="ECO:0000256" key="1">
    <source>
        <dbReference type="ARBA" id="ARBA00004141"/>
    </source>
</evidence>
<dbReference type="AlphaFoldDB" id="A0A653BW96"/>
<dbReference type="Gene3D" id="3.30.750.24">
    <property type="entry name" value="STAS domain"/>
    <property type="match status" value="1"/>
</dbReference>
<evidence type="ECO:0000313" key="7">
    <source>
        <dbReference type="EMBL" id="VEN39217.1"/>
    </source>
</evidence>
<sequence>MEDLHVRQIVIERPLYEQDQLRTDFQYEKPKKSLCPSQCDPKEVTLKKVISSRVPVIEWLSHYNWKNDLMSDVVSGITVAIMHIPQGMAYALLANVPPVVGIYMAFFPVLVYFVFGTSRHNSIGTFAIVCLMTGKAVLEHSDPMYFRSLDRIPMYLNTTTGYSPVQVASTVTFTVAMFQIAMHILSLGAVSALLSETLVSGFTTGAAIQVTVSQLKDILGLRIPKFKGYFVVYQTLYAIVENIGSANMAALIISAVTISVTSFNNEVLKPIVAKHSVFPIPIELIAVVLGSIVSYYCNLAENYGIRVVGDIPQGLPSPELPQFELIPALLVDGLTIAIVSYAVTLSMALIFAQKLNYEVDSNQELLAMGLSNIVGSCFHCVAICASLSRSLIQQVVGGKTQVVSLVSCSILLVILLWIGKYFEPLPKSVLASVIVVALKGMLLQIKDFWRFWKLSKMDALIWLVSCLTVVVIGIDIGLLAGVAVSLIAIFAFHFRPYVCLLGRVPSTDIYVDMNRYKQAKPIDGIKIFQYSGGINFATRNLFRTSLYQLIELDPQKELAYRTKLAQKLKNEEDSPRTNDIHKITKLKQKVNLGMKCIILDFSAVNYVDPSGISMMKIITESFKKLDISIYVCGCSDPIYDMMEKCELIKTMKPSLRVFQSIHDAVKCSSSLFGIELENGHI</sequence>
<evidence type="ECO:0000313" key="8">
    <source>
        <dbReference type="Proteomes" id="UP000410492"/>
    </source>
</evidence>
<feature type="transmembrane region" description="Helical" evidence="5">
    <location>
        <begin position="365"/>
        <end position="388"/>
    </location>
</feature>
<dbReference type="OrthoDB" id="288203at2759"/>
<feature type="transmembrane region" description="Helical" evidence="5">
    <location>
        <begin position="329"/>
        <end position="353"/>
    </location>
</feature>
<gene>
    <name evidence="7" type="ORF">CALMAC_LOCUS3832</name>
</gene>
<accession>A0A653BW96</accession>
<keyword evidence="8" id="KW-1185">Reference proteome</keyword>
<dbReference type="Pfam" id="PF01740">
    <property type="entry name" value="STAS"/>
    <property type="match status" value="1"/>
</dbReference>
<evidence type="ECO:0000256" key="5">
    <source>
        <dbReference type="SAM" id="Phobius"/>
    </source>
</evidence>
<organism evidence="7 8">
    <name type="scientific">Callosobruchus maculatus</name>
    <name type="common">Southern cowpea weevil</name>
    <name type="synonym">Pulse bruchid</name>
    <dbReference type="NCBI Taxonomy" id="64391"/>
    <lineage>
        <taxon>Eukaryota</taxon>
        <taxon>Metazoa</taxon>
        <taxon>Ecdysozoa</taxon>
        <taxon>Arthropoda</taxon>
        <taxon>Hexapoda</taxon>
        <taxon>Insecta</taxon>
        <taxon>Pterygota</taxon>
        <taxon>Neoptera</taxon>
        <taxon>Endopterygota</taxon>
        <taxon>Coleoptera</taxon>
        <taxon>Polyphaga</taxon>
        <taxon>Cucujiformia</taxon>
        <taxon>Chrysomeloidea</taxon>
        <taxon>Chrysomelidae</taxon>
        <taxon>Bruchinae</taxon>
        <taxon>Bruchini</taxon>
        <taxon>Callosobruchus</taxon>
    </lineage>
</organism>
<feature type="transmembrane region" description="Helical" evidence="5">
    <location>
        <begin position="461"/>
        <end position="494"/>
    </location>
</feature>
<feature type="transmembrane region" description="Helical" evidence="5">
    <location>
        <begin position="430"/>
        <end position="449"/>
    </location>
</feature>
<feature type="transmembrane region" description="Helical" evidence="5">
    <location>
        <begin position="400"/>
        <end position="418"/>
    </location>
</feature>
<keyword evidence="3 5" id="KW-1133">Transmembrane helix</keyword>
<feature type="domain" description="STAS" evidence="6">
    <location>
        <begin position="515"/>
        <end position="668"/>
    </location>
</feature>